<dbReference type="Proteomes" id="UP001056120">
    <property type="component" value="Linkage Group LG17"/>
</dbReference>
<proteinExistence type="predicted"/>
<evidence type="ECO:0000313" key="1">
    <source>
        <dbReference type="EMBL" id="KAI3762294.1"/>
    </source>
</evidence>
<organism evidence="1 2">
    <name type="scientific">Smallanthus sonchifolius</name>
    <dbReference type="NCBI Taxonomy" id="185202"/>
    <lineage>
        <taxon>Eukaryota</taxon>
        <taxon>Viridiplantae</taxon>
        <taxon>Streptophyta</taxon>
        <taxon>Embryophyta</taxon>
        <taxon>Tracheophyta</taxon>
        <taxon>Spermatophyta</taxon>
        <taxon>Magnoliopsida</taxon>
        <taxon>eudicotyledons</taxon>
        <taxon>Gunneridae</taxon>
        <taxon>Pentapetalae</taxon>
        <taxon>asterids</taxon>
        <taxon>campanulids</taxon>
        <taxon>Asterales</taxon>
        <taxon>Asteraceae</taxon>
        <taxon>Asteroideae</taxon>
        <taxon>Heliantheae alliance</taxon>
        <taxon>Millerieae</taxon>
        <taxon>Smallanthus</taxon>
    </lineage>
</organism>
<name>A0ACB9ETC4_9ASTR</name>
<gene>
    <name evidence="1" type="ORF">L1987_52719</name>
</gene>
<protein>
    <submittedName>
        <fullName evidence="1">Uncharacterized protein</fullName>
    </submittedName>
</protein>
<evidence type="ECO:0000313" key="2">
    <source>
        <dbReference type="Proteomes" id="UP001056120"/>
    </source>
</evidence>
<dbReference type="EMBL" id="CM042034">
    <property type="protein sequence ID" value="KAI3762294.1"/>
    <property type="molecule type" value="Genomic_DNA"/>
</dbReference>
<accession>A0ACB9ETC4</accession>
<reference evidence="2" key="1">
    <citation type="journal article" date="2022" name="Mol. Ecol. Resour.">
        <title>The genomes of chicory, endive, great burdock and yacon provide insights into Asteraceae palaeo-polyploidization history and plant inulin production.</title>
        <authorList>
            <person name="Fan W."/>
            <person name="Wang S."/>
            <person name="Wang H."/>
            <person name="Wang A."/>
            <person name="Jiang F."/>
            <person name="Liu H."/>
            <person name="Zhao H."/>
            <person name="Xu D."/>
            <person name="Zhang Y."/>
        </authorList>
    </citation>
    <scope>NUCLEOTIDE SEQUENCE [LARGE SCALE GENOMIC DNA]</scope>
    <source>
        <strain evidence="2">cv. Yunnan</strain>
    </source>
</reference>
<keyword evidence="2" id="KW-1185">Reference proteome</keyword>
<sequence>MSNPHRKYFKLVKTESSSKQPEIAIKSLQWNVKVEPTQTSNNLHVKQEPFDKKPLKLEIPSPLKLKGTVHEDLPPLDVKDVVAFQESIISEDHYPPHASFDFGPFDDNWVLNYNFPNIPLQLIQQTTCSHTLSPHQTKIPNQLIRLNPSVPLSVGLIITHGRTK</sequence>
<reference evidence="1 2" key="2">
    <citation type="journal article" date="2022" name="Mol. Ecol. Resour.">
        <title>The genomes of chicory, endive, great burdock and yacon provide insights into Asteraceae paleo-polyploidization history and plant inulin production.</title>
        <authorList>
            <person name="Fan W."/>
            <person name="Wang S."/>
            <person name="Wang H."/>
            <person name="Wang A."/>
            <person name="Jiang F."/>
            <person name="Liu H."/>
            <person name="Zhao H."/>
            <person name="Xu D."/>
            <person name="Zhang Y."/>
        </authorList>
    </citation>
    <scope>NUCLEOTIDE SEQUENCE [LARGE SCALE GENOMIC DNA]</scope>
    <source>
        <strain evidence="2">cv. Yunnan</strain>
        <tissue evidence="1">Leaves</tissue>
    </source>
</reference>
<comment type="caution">
    <text evidence="1">The sequence shown here is derived from an EMBL/GenBank/DDBJ whole genome shotgun (WGS) entry which is preliminary data.</text>
</comment>